<name>A0A5E8C1G1_9ASCO</name>
<dbReference type="EMBL" id="CABVLU010000005">
    <property type="protein sequence ID" value="VVT57507.1"/>
    <property type="molecule type" value="Genomic_DNA"/>
</dbReference>
<reference evidence="2 3" key="1">
    <citation type="submission" date="2019-09" db="EMBL/GenBank/DDBJ databases">
        <authorList>
            <person name="Brejova B."/>
        </authorList>
    </citation>
    <scope>NUCLEOTIDE SEQUENCE [LARGE SCALE GENOMIC DNA]</scope>
</reference>
<feature type="compositionally biased region" description="Polar residues" evidence="1">
    <location>
        <begin position="669"/>
        <end position="685"/>
    </location>
</feature>
<proteinExistence type="predicted"/>
<evidence type="ECO:0000313" key="2">
    <source>
        <dbReference type="EMBL" id="VVT57507.1"/>
    </source>
</evidence>
<gene>
    <name evidence="2" type="ORF">SAPINGB_P005730</name>
</gene>
<dbReference type="GeneID" id="43584544"/>
<feature type="region of interest" description="Disordered" evidence="1">
    <location>
        <begin position="470"/>
        <end position="499"/>
    </location>
</feature>
<dbReference type="Proteomes" id="UP000398389">
    <property type="component" value="Unassembled WGS sequence"/>
</dbReference>
<feature type="region of interest" description="Disordered" evidence="1">
    <location>
        <begin position="444"/>
        <end position="463"/>
    </location>
</feature>
<feature type="region of interest" description="Disordered" evidence="1">
    <location>
        <begin position="400"/>
        <end position="430"/>
    </location>
</feature>
<organism evidence="2 3">
    <name type="scientific">Magnusiomyces paraingens</name>
    <dbReference type="NCBI Taxonomy" id="2606893"/>
    <lineage>
        <taxon>Eukaryota</taxon>
        <taxon>Fungi</taxon>
        <taxon>Dikarya</taxon>
        <taxon>Ascomycota</taxon>
        <taxon>Saccharomycotina</taxon>
        <taxon>Dipodascomycetes</taxon>
        <taxon>Dipodascales</taxon>
        <taxon>Dipodascaceae</taxon>
        <taxon>Magnusiomyces</taxon>
    </lineage>
</organism>
<feature type="compositionally biased region" description="Basic and acidic residues" evidence="1">
    <location>
        <begin position="421"/>
        <end position="430"/>
    </location>
</feature>
<feature type="compositionally biased region" description="Acidic residues" evidence="1">
    <location>
        <begin position="449"/>
        <end position="463"/>
    </location>
</feature>
<dbReference type="RefSeq" id="XP_031856335.1">
    <property type="nucleotide sequence ID" value="XM_032000444.1"/>
</dbReference>
<sequence>MTAPYQNILGKTDPMMVARQNLIRMANIPSTGYTTQYSSPDTLLAIFKCIYSDTLPSHYPDLNVQLSSYAKMRLGFYADETNAVPTVPLGEDDTSYLYGRNTNKEANLLERQKKWLVTLAWSAREASVVPLQRGTEFFVEDAVYTADYMVALSHEWMTYSSQPNNERPINVTEVTVTNTWFKRSDDDTICRITGHKSHAFILSNSKWRLGGVGYPGTESLKATYGQPPINPNQLPLVTFPQTPPKFIYEYSVRPVAPENQLYVTSIWDVTNQTWKLLGIFLAPEDIFYHLDQPWKSTPYLADDLYLESKIEQDSQRFTPNHTVKSPMISPSVFDGPGLGITAQEQPFATTKMGLSPQLIPQQIVADKNDFSTLPKINIIEPTPTSSIIFKQPANEHISSRKSLFETTVLEEEEDDDDTESDGERPHMASDNDIRALHEKLEKVAFDDATGTEDEDDYDDEEDMSYYDRYDKSSDEEGSAPKSTKGPLHPKVTMETLDEDDDDEYFKAYDNVETALNGDFSQERLEMLKDGFRTMHGVPPKADQQPKEVSVPAFHSDTRVISSQNQPPLAVEKPAAVKARTPTPPLPRQIPSMSDTDNETDISAEFPGSFPRVSKSVATPPHKTLASKQREPPGAPHQPEHVSRLRSGFGESNESDHEIRRWLSGKGKSVTRSRTFPQQISSTNVGSEPVSSVSPPPPQLIQPSTEASKQIMESHIKTTIGSLYQVARAHGINITSFLSMALDAASQADKESTEVRSKK</sequence>
<feature type="region of interest" description="Disordered" evidence="1">
    <location>
        <begin position="558"/>
        <end position="702"/>
    </location>
</feature>
<keyword evidence="3" id="KW-1185">Reference proteome</keyword>
<accession>A0A5E8C1G1</accession>
<feature type="compositionally biased region" description="Acidic residues" evidence="1">
    <location>
        <begin position="408"/>
        <end position="420"/>
    </location>
</feature>
<evidence type="ECO:0000256" key="1">
    <source>
        <dbReference type="SAM" id="MobiDB-lite"/>
    </source>
</evidence>
<protein>
    <submittedName>
        <fullName evidence="2">Uncharacterized protein</fullName>
    </submittedName>
</protein>
<evidence type="ECO:0000313" key="3">
    <source>
        <dbReference type="Proteomes" id="UP000398389"/>
    </source>
</evidence>
<dbReference type="AlphaFoldDB" id="A0A5E8C1G1"/>